<dbReference type="RefSeq" id="WP_398706986.1">
    <property type="nucleotide sequence ID" value="NZ_JBIRUI010000001.1"/>
</dbReference>
<evidence type="ECO:0000313" key="2">
    <source>
        <dbReference type="EMBL" id="MFI1712614.1"/>
    </source>
</evidence>
<sequence>MSEWGIALIAAGPVISGGIVTGFFVWKAGHRQAVAAGPQGRRGQPR</sequence>
<proteinExistence type="predicted"/>
<dbReference type="EMBL" id="JBIRUI010000001">
    <property type="protein sequence ID" value="MFI1712614.1"/>
    <property type="molecule type" value="Genomic_DNA"/>
</dbReference>
<evidence type="ECO:0000313" key="3">
    <source>
        <dbReference type="Proteomes" id="UP001611339"/>
    </source>
</evidence>
<organism evidence="2 3">
    <name type="scientific">Streptomyces litmocidini</name>
    <dbReference type="NCBI Taxonomy" id="67318"/>
    <lineage>
        <taxon>Bacteria</taxon>
        <taxon>Bacillati</taxon>
        <taxon>Actinomycetota</taxon>
        <taxon>Actinomycetes</taxon>
        <taxon>Kitasatosporales</taxon>
        <taxon>Streptomycetaceae</taxon>
        <taxon>Streptomyces</taxon>
    </lineage>
</organism>
<name>A0ABW7TZ01_9ACTN</name>
<gene>
    <name evidence="2" type="ORF">ACH407_03405</name>
</gene>
<protein>
    <submittedName>
        <fullName evidence="2">Uncharacterized protein</fullName>
    </submittedName>
</protein>
<keyword evidence="1" id="KW-1133">Transmembrane helix</keyword>
<evidence type="ECO:0000256" key="1">
    <source>
        <dbReference type="SAM" id="Phobius"/>
    </source>
</evidence>
<accession>A0ABW7TZ01</accession>
<comment type="caution">
    <text evidence="2">The sequence shown here is derived from an EMBL/GenBank/DDBJ whole genome shotgun (WGS) entry which is preliminary data.</text>
</comment>
<dbReference type="Proteomes" id="UP001611339">
    <property type="component" value="Unassembled WGS sequence"/>
</dbReference>
<keyword evidence="3" id="KW-1185">Reference proteome</keyword>
<keyword evidence="1" id="KW-0812">Transmembrane</keyword>
<reference evidence="2 3" key="1">
    <citation type="submission" date="2024-10" db="EMBL/GenBank/DDBJ databases">
        <title>The Natural Products Discovery Center: Release of the First 8490 Sequenced Strains for Exploring Actinobacteria Biosynthetic Diversity.</title>
        <authorList>
            <person name="Kalkreuter E."/>
            <person name="Kautsar S.A."/>
            <person name="Yang D."/>
            <person name="Bader C.D."/>
            <person name="Teijaro C.N."/>
            <person name="Fluegel L."/>
            <person name="Davis C.M."/>
            <person name="Simpson J.R."/>
            <person name="Lauterbach L."/>
            <person name="Steele A.D."/>
            <person name="Gui C."/>
            <person name="Meng S."/>
            <person name="Li G."/>
            <person name="Viehrig K."/>
            <person name="Ye F."/>
            <person name="Su P."/>
            <person name="Kiefer A.F."/>
            <person name="Nichols A."/>
            <person name="Cepeda A.J."/>
            <person name="Yan W."/>
            <person name="Fan B."/>
            <person name="Jiang Y."/>
            <person name="Adhikari A."/>
            <person name="Zheng C.-J."/>
            <person name="Schuster L."/>
            <person name="Cowan T.M."/>
            <person name="Smanski M.J."/>
            <person name="Chevrette M.G."/>
            <person name="De Carvalho L.P.S."/>
            <person name="Shen B."/>
        </authorList>
    </citation>
    <scope>NUCLEOTIDE SEQUENCE [LARGE SCALE GENOMIC DNA]</scope>
    <source>
        <strain evidence="2 3">NPDC020602</strain>
    </source>
</reference>
<feature type="transmembrane region" description="Helical" evidence="1">
    <location>
        <begin position="6"/>
        <end position="26"/>
    </location>
</feature>
<keyword evidence="1" id="KW-0472">Membrane</keyword>